<keyword evidence="2" id="KW-1185">Reference proteome</keyword>
<proteinExistence type="predicted"/>
<dbReference type="EMBL" id="JNGW01000116">
    <property type="protein sequence ID" value="KDR51274.1"/>
    <property type="molecule type" value="Genomic_DNA"/>
</dbReference>
<dbReference type="RefSeq" id="WP_018967941.1">
    <property type="nucleotide sequence ID" value="NZ_KB899219.1"/>
</dbReference>
<evidence type="ECO:0000313" key="1">
    <source>
        <dbReference type="EMBL" id="KDR51274.1"/>
    </source>
</evidence>
<dbReference type="HOGENOM" id="CLU_2205949_0_0_10"/>
<dbReference type="AlphaFoldDB" id="A0A069QGX3"/>
<accession>A0A069QGX3</accession>
<protein>
    <submittedName>
        <fullName evidence="1">Uncharacterized protein</fullName>
    </submittedName>
</protein>
<evidence type="ECO:0000313" key="2">
    <source>
        <dbReference type="Proteomes" id="UP000027442"/>
    </source>
</evidence>
<dbReference type="Proteomes" id="UP000027442">
    <property type="component" value="Unassembled WGS sequence"/>
</dbReference>
<sequence>MDGNGLENYYSGDTAWNRFASLYADIWEANPITDALCKALNGHVDIAKVIYGKFGSDAMSFLSRPIPALENLSVVAYTREPNLVRRLKECLMRMP</sequence>
<comment type="caution">
    <text evidence="1">The sequence shown here is derived from an EMBL/GenBank/DDBJ whole genome shotgun (WGS) entry which is preliminary data.</text>
</comment>
<name>A0A069QGX3_HOYLO</name>
<organism evidence="1 2">
    <name type="scientific">Hoylesella loescheii DSM 19665 = JCM 12249 = ATCC 15930</name>
    <dbReference type="NCBI Taxonomy" id="1122985"/>
    <lineage>
        <taxon>Bacteria</taxon>
        <taxon>Pseudomonadati</taxon>
        <taxon>Bacteroidota</taxon>
        <taxon>Bacteroidia</taxon>
        <taxon>Bacteroidales</taxon>
        <taxon>Prevotellaceae</taxon>
        <taxon>Hoylesella</taxon>
    </lineage>
</organism>
<reference evidence="1 2" key="1">
    <citation type="submission" date="2013-08" db="EMBL/GenBank/DDBJ databases">
        <authorList>
            <person name="Weinstock G."/>
            <person name="Sodergren E."/>
            <person name="Wylie T."/>
            <person name="Fulton L."/>
            <person name="Fulton R."/>
            <person name="Fronick C."/>
            <person name="O'Laughlin M."/>
            <person name="Godfrey J."/>
            <person name="Miner T."/>
            <person name="Herter B."/>
            <person name="Appelbaum E."/>
            <person name="Cordes M."/>
            <person name="Lek S."/>
            <person name="Wollam A."/>
            <person name="Pepin K.H."/>
            <person name="Palsikar V.B."/>
            <person name="Mitreva M."/>
            <person name="Wilson R.K."/>
        </authorList>
    </citation>
    <scope>NUCLEOTIDE SEQUENCE [LARGE SCALE GENOMIC DNA]</scope>
    <source>
        <strain evidence="1 2">ATCC 15930</strain>
    </source>
</reference>
<dbReference type="PATRIC" id="fig|1122985.7.peg.2732"/>
<gene>
    <name evidence="1" type="ORF">HMPREF1991_02638</name>
</gene>